<dbReference type="EMBL" id="FOGI01000020">
    <property type="protein sequence ID" value="SES48556.1"/>
    <property type="molecule type" value="Genomic_DNA"/>
</dbReference>
<evidence type="ECO:0000256" key="1">
    <source>
        <dbReference type="ARBA" id="ARBA00004167"/>
    </source>
</evidence>
<keyword evidence="9" id="KW-0479">Metal-binding</keyword>
<gene>
    <name evidence="9" type="ORF">SAMN04487818_12030</name>
</gene>
<evidence type="ECO:0000259" key="8">
    <source>
        <dbReference type="Pfam" id="PF13490"/>
    </source>
</evidence>
<dbReference type="InterPro" id="IPR027383">
    <property type="entry name" value="Znf_put"/>
</dbReference>
<organism evidence="9 10">
    <name type="scientific">Actinokineospora terrae</name>
    <dbReference type="NCBI Taxonomy" id="155974"/>
    <lineage>
        <taxon>Bacteria</taxon>
        <taxon>Bacillati</taxon>
        <taxon>Actinomycetota</taxon>
        <taxon>Actinomycetes</taxon>
        <taxon>Pseudonocardiales</taxon>
        <taxon>Pseudonocardiaceae</taxon>
        <taxon>Actinokineospora</taxon>
    </lineage>
</organism>
<keyword evidence="4" id="KW-0805">Transcription regulation</keyword>
<keyword evidence="5 7" id="KW-0472">Membrane</keyword>
<feature type="domain" description="Putative zinc-finger" evidence="8">
    <location>
        <begin position="8"/>
        <end position="36"/>
    </location>
</feature>
<dbReference type="AlphaFoldDB" id="A0A1H9XQX1"/>
<dbReference type="Proteomes" id="UP000199051">
    <property type="component" value="Unassembled WGS sequence"/>
</dbReference>
<keyword evidence="2 7" id="KW-0812">Transmembrane</keyword>
<sequence>MSTHETPLLGAYALGVLDDDERAAVQRHLADCAECRVELQALEEVRDMAGELPEEALLDGPPDDGDLLLARTLRQVRSEANASRNRSIAIAGVAAAVVLAAVLGTGVVIGRSTSTPVAQPTVTVGPTETQNAKTRFLSGSDPNTGARLTAKVVPAAGWVRLNVSVTGIPAGERCRVVVVSKDGTREEAGSWLVSPDGAQKGTNLDGAALIAPDDVGSVEIITTEGKRYVSVSA</sequence>
<dbReference type="GO" id="GO:0016020">
    <property type="term" value="C:membrane"/>
    <property type="evidence" value="ECO:0007669"/>
    <property type="project" value="UniProtKB-SubCell"/>
</dbReference>
<dbReference type="PANTHER" id="PTHR37461:SF1">
    <property type="entry name" value="ANTI-SIGMA-K FACTOR RSKA"/>
    <property type="match status" value="1"/>
</dbReference>
<comment type="subcellular location">
    <subcellularLocation>
        <location evidence="1">Membrane</location>
        <topology evidence="1">Single-pass membrane protein</topology>
    </subcellularLocation>
</comment>
<dbReference type="PANTHER" id="PTHR37461">
    <property type="entry name" value="ANTI-SIGMA-K FACTOR RSKA"/>
    <property type="match status" value="1"/>
</dbReference>
<keyword evidence="9" id="KW-0862">Zinc</keyword>
<dbReference type="RefSeq" id="WP_092786848.1">
    <property type="nucleotide sequence ID" value="NZ_FOGI01000020.1"/>
</dbReference>
<evidence type="ECO:0000256" key="3">
    <source>
        <dbReference type="ARBA" id="ARBA00022989"/>
    </source>
</evidence>
<dbReference type="GO" id="GO:0016989">
    <property type="term" value="F:sigma factor antagonist activity"/>
    <property type="evidence" value="ECO:0007669"/>
    <property type="project" value="TreeGrafter"/>
</dbReference>
<reference evidence="10" key="1">
    <citation type="submission" date="2016-10" db="EMBL/GenBank/DDBJ databases">
        <authorList>
            <person name="Varghese N."/>
            <person name="Submissions S."/>
        </authorList>
    </citation>
    <scope>NUCLEOTIDE SEQUENCE [LARGE SCALE GENOMIC DNA]</scope>
    <source>
        <strain evidence="10">DSM 44260</strain>
    </source>
</reference>
<evidence type="ECO:0000256" key="2">
    <source>
        <dbReference type="ARBA" id="ARBA00022692"/>
    </source>
</evidence>
<keyword evidence="3 7" id="KW-1133">Transmembrane helix</keyword>
<proteinExistence type="predicted"/>
<name>A0A1H9XQX1_9PSEU</name>
<keyword evidence="9" id="KW-0863">Zinc-finger</keyword>
<dbReference type="GO" id="GO:0006417">
    <property type="term" value="P:regulation of translation"/>
    <property type="evidence" value="ECO:0007669"/>
    <property type="project" value="TreeGrafter"/>
</dbReference>
<dbReference type="InterPro" id="IPR051474">
    <property type="entry name" value="Anti-sigma-K/W_factor"/>
</dbReference>
<evidence type="ECO:0000256" key="4">
    <source>
        <dbReference type="ARBA" id="ARBA00023015"/>
    </source>
</evidence>
<dbReference type="InterPro" id="IPR041916">
    <property type="entry name" value="Anti_sigma_zinc_sf"/>
</dbReference>
<dbReference type="Gene3D" id="1.10.10.1320">
    <property type="entry name" value="Anti-sigma factor, zinc-finger domain"/>
    <property type="match status" value="1"/>
</dbReference>
<dbReference type="STRING" id="155974.SAMN04487818_12030"/>
<evidence type="ECO:0000313" key="9">
    <source>
        <dbReference type="EMBL" id="SES48556.1"/>
    </source>
</evidence>
<feature type="transmembrane region" description="Helical" evidence="7">
    <location>
        <begin position="87"/>
        <end position="109"/>
    </location>
</feature>
<dbReference type="Pfam" id="PF13490">
    <property type="entry name" value="zf-HC2"/>
    <property type="match status" value="1"/>
</dbReference>
<keyword evidence="10" id="KW-1185">Reference proteome</keyword>
<evidence type="ECO:0000313" key="10">
    <source>
        <dbReference type="Proteomes" id="UP000199051"/>
    </source>
</evidence>
<evidence type="ECO:0000256" key="6">
    <source>
        <dbReference type="ARBA" id="ARBA00023163"/>
    </source>
</evidence>
<accession>A0A1H9XQX1</accession>
<evidence type="ECO:0000256" key="7">
    <source>
        <dbReference type="SAM" id="Phobius"/>
    </source>
</evidence>
<protein>
    <submittedName>
        <fullName evidence="9">Putative zinc-finger</fullName>
    </submittedName>
</protein>
<keyword evidence="6" id="KW-0804">Transcription</keyword>
<evidence type="ECO:0000256" key="5">
    <source>
        <dbReference type="ARBA" id="ARBA00023136"/>
    </source>
</evidence>
<dbReference type="GO" id="GO:0008270">
    <property type="term" value="F:zinc ion binding"/>
    <property type="evidence" value="ECO:0007669"/>
    <property type="project" value="UniProtKB-KW"/>
</dbReference>